<protein>
    <recommendedName>
        <fullName evidence="4">DUF3899 domain-containing protein</fullName>
    </recommendedName>
</protein>
<evidence type="ECO:0000313" key="3">
    <source>
        <dbReference type="Proteomes" id="UP000215694"/>
    </source>
</evidence>
<accession>A0A371J331</accession>
<evidence type="ECO:0000256" key="1">
    <source>
        <dbReference type="SAM" id="Phobius"/>
    </source>
</evidence>
<comment type="caution">
    <text evidence="2">The sequence shown here is derived from an EMBL/GenBank/DDBJ whole genome shotgun (WGS) entry which is preliminary data.</text>
</comment>
<dbReference type="Proteomes" id="UP000215694">
    <property type="component" value="Unassembled WGS sequence"/>
</dbReference>
<evidence type="ECO:0008006" key="4">
    <source>
        <dbReference type="Google" id="ProtNLM"/>
    </source>
</evidence>
<name>A0A371J331_9FIRM</name>
<keyword evidence="1" id="KW-0812">Transmembrane</keyword>
<feature type="transmembrane region" description="Helical" evidence="1">
    <location>
        <begin position="38"/>
        <end position="58"/>
    </location>
</feature>
<feature type="transmembrane region" description="Helical" evidence="1">
    <location>
        <begin position="79"/>
        <end position="104"/>
    </location>
</feature>
<keyword evidence="1" id="KW-0472">Membrane</keyword>
<sequence>MKKIIYSVLSLIILIIINIISAKLINVEFLEMSFATGLISSVVIAFFSSEGGLISNAVDMKVKHFLESETRKNSYFTKFHMNIPLKVAICYTVISIVLSVIAYWKYF</sequence>
<organism evidence="2 3">
    <name type="scientific">Romboutsia weinsteinii</name>
    <dbReference type="NCBI Taxonomy" id="2020949"/>
    <lineage>
        <taxon>Bacteria</taxon>
        <taxon>Bacillati</taxon>
        <taxon>Bacillota</taxon>
        <taxon>Clostridia</taxon>
        <taxon>Peptostreptococcales</taxon>
        <taxon>Peptostreptococcaceae</taxon>
        <taxon>Romboutsia</taxon>
    </lineage>
</organism>
<dbReference type="OrthoDB" id="2428514at2"/>
<dbReference type="AlphaFoldDB" id="A0A371J331"/>
<keyword evidence="1" id="KW-1133">Transmembrane helix</keyword>
<keyword evidence="3" id="KW-1185">Reference proteome</keyword>
<dbReference type="EMBL" id="NOJY02000016">
    <property type="protein sequence ID" value="RDY27087.1"/>
    <property type="molecule type" value="Genomic_DNA"/>
</dbReference>
<gene>
    <name evidence="2" type="ORF">CHL78_010720</name>
</gene>
<dbReference type="RefSeq" id="WP_094367404.1">
    <property type="nucleotide sequence ID" value="NZ_NOJY02000016.1"/>
</dbReference>
<reference evidence="2 3" key="1">
    <citation type="journal article" date="2017" name="Genome Announc.">
        <title>Draft Genome Sequence of Romboutsia weinsteinii sp. nov. Strain CCRI-19649(T) Isolated from Surface Water.</title>
        <authorList>
            <person name="Maheux A.F."/>
            <person name="Boudreau D.K."/>
            <person name="Berube E."/>
            <person name="Boissinot M."/>
            <person name="Cantin P."/>
            <person name="Raymond F."/>
            <person name="Corbeil J."/>
            <person name="Omar R.F."/>
            <person name="Bergeron M.G."/>
        </authorList>
    </citation>
    <scope>NUCLEOTIDE SEQUENCE [LARGE SCALE GENOMIC DNA]</scope>
    <source>
        <strain evidence="2 3">CCRI-19649</strain>
    </source>
</reference>
<proteinExistence type="predicted"/>
<evidence type="ECO:0000313" key="2">
    <source>
        <dbReference type="EMBL" id="RDY27087.1"/>
    </source>
</evidence>